<name>A0A645JKW2_9ZZZZ</name>
<dbReference type="EMBL" id="VSSQ01143964">
    <property type="protein sequence ID" value="MPN63892.1"/>
    <property type="molecule type" value="Genomic_DNA"/>
</dbReference>
<sequence>MTEGAAWRLDEGQVLPCVDHRPLFILPERNTVDIGRRGDAARLCQIHIALDGERFEGVVIGQDQAAVFIRCDGELETRFVGDGFKLVHASLIGGDEEQGKAQGQCGQADLLLLDFPRY</sequence>
<organism evidence="1">
    <name type="scientific">bioreactor metagenome</name>
    <dbReference type="NCBI Taxonomy" id="1076179"/>
    <lineage>
        <taxon>unclassified sequences</taxon>
        <taxon>metagenomes</taxon>
        <taxon>ecological metagenomes</taxon>
    </lineage>
</organism>
<comment type="caution">
    <text evidence="1">The sequence shown here is derived from an EMBL/GenBank/DDBJ whole genome shotgun (WGS) entry which is preliminary data.</text>
</comment>
<accession>A0A645JKW2</accession>
<proteinExistence type="predicted"/>
<protein>
    <submittedName>
        <fullName evidence="1">Uncharacterized protein</fullName>
    </submittedName>
</protein>
<dbReference type="AlphaFoldDB" id="A0A645JKW2"/>
<gene>
    <name evidence="1" type="ORF">SDC9_211659</name>
</gene>
<evidence type="ECO:0000313" key="1">
    <source>
        <dbReference type="EMBL" id="MPN63892.1"/>
    </source>
</evidence>
<reference evidence="1" key="1">
    <citation type="submission" date="2019-08" db="EMBL/GenBank/DDBJ databases">
        <authorList>
            <person name="Kucharzyk K."/>
            <person name="Murdoch R.W."/>
            <person name="Higgins S."/>
            <person name="Loffler F."/>
        </authorList>
    </citation>
    <scope>NUCLEOTIDE SEQUENCE</scope>
</reference>